<dbReference type="Pfam" id="PF00370">
    <property type="entry name" value="FGGY_N"/>
    <property type="match status" value="1"/>
</dbReference>
<dbReference type="PANTHER" id="PTHR43095">
    <property type="entry name" value="SUGAR KINASE"/>
    <property type="match status" value="1"/>
</dbReference>
<dbReference type="GO" id="GO:0005975">
    <property type="term" value="P:carbohydrate metabolic process"/>
    <property type="evidence" value="ECO:0007669"/>
    <property type="project" value="InterPro"/>
</dbReference>
<keyword evidence="1" id="KW-0808">Transferase</keyword>
<dbReference type="EMBL" id="BARS01057469">
    <property type="protein sequence ID" value="GAG51505.1"/>
    <property type="molecule type" value="Genomic_DNA"/>
</dbReference>
<dbReference type="AlphaFoldDB" id="X0Y6Y3"/>
<dbReference type="Gene3D" id="3.30.420.40">
    <property type="match status" value="2"/>
</dbReference>
<evidence type="ECO:0000259" key="3">
    <source>
        <dbReference type="Pfam" id="PF00370"/>
    </source>
</evidence>
<dbReference type="InterPro" id="IPR043129">
    <property type="entry name" value="ATPase_NBD"/>
</dbReference>
<accession>X0Y6Y3</accession>
<keyword evidence="2" id="KW-0418">Kinase</keyword>
<evidence type="ECO:0000256" key="1">
    <source>
        <dbReference type="ARBA" id="ARBA00022679"/>
    </source>
</evidence>
<dbReference type="InterPro" id="IPR018484">
    <property type="entry name" value="FGGY_N"/>
</dbReference>
<comment type="caution">
    <text evidence="4">The sequence shown here is derived from an EMBL/GenBank/DDBJ whole genome shotgun (WGS) entry which is preliminary data.</text>
</comment>
<organism evidence="4">
    <name type="scientific">marine sediment metagenome</name>
    <dbReference type="NCBI Taxonomy" id="412755"/>
    <lineage>
        <taxon>unclassified sequences</taxon>
        <taxon>metagenomes</taxon>
        <taxon>ecological metagenomes</taxon>
    </lineage>
</organism>
<reference evidence="4" key="1">
    <citation type="journal article" date="2014" name="Front. Microbiol.">
        <title>High frequency of phylogenetically diverse reductive dehalogenase-homologous genes in deep subseafloor sedimentary metagenomes.</title>
        <authorList>
            <person name="Kawai M."/>
            <person name="Futagami T."/>
            <person name="Toyoda A."/>
            <person name="Takaki Y."/>
            <person name="Nishi S."/>
            <person name="Hori S."/>
            <person name="Arai W."/>
            <person name="Tsubouchi T."/>
            <person name="Morono Y."/>
            <person name="Uchiyama I."/>
            <person name="Ito T."/>
            <person name="Fujiyama A."/>
            <person name="Inagaki F."/>
            <person name="Takami H."/>
        </authorList>
    </citation>
    <scope>NUCLEOTIDE SEQUENCE</scope>
    <source>
        <strain evidence="4">Expedition CK06-06</strain>
    </source>
</reference>
<sequence length="139" mass="14413">VAATDPSEASGSFIWDWRSDGYSRELADVVGVDLGLFAPVRASHEVIGEVNEAASKPTGVPAGTPVVAGGGDFPVSMLGFGIVGEGIASDVTGTSTLLAMHSPRPLVHPAVFNLRHVVDGWIPFKLLDTGGLSVTWCKD</sequence>
<gene>
    <name evidence="4" type="ORF">S01H1_84251</name>
</gene>
<evidence type="ECO:0000313" key="4">
    <source>
        <dbReference type="EMBL" id="GAG51505.1"/>
    </source>
</evidence>
<name>X0Y6Y3_9ZZZZ</name>
<protein>
    <recommendedName>
        <fullName evidence="3">Carbohydrate kinase FGGY N-terminal domain-containing protein</fullName>
    </recommendedName>
</protein>
<feature type="non-terminal residue" evidence="4">
    <location>
        <position position="1"/>
    </location>
</feature>
<dbReference type="SUPFAM" id="SSF53067">
    <property type="entry name" value="Actin-like ATPase domain"/>
    <property type="match status" value="1"/>
</dbReference>
<proteinExistence type="predicted"/>
<dbReference type="InterPro" id="IPR050406">
    <property type="entry name" value="FGGY_Carb_Kinase"/>
</dbReference>
<dbReference type="CDD" id="cd00366">
    <property type="entry name" value="ASKHA_NBD_FGGY"/>
    <property type="match status" value="1"/>
</dbReference>
<dbReference type="GO" id="GO:0016301">
    <property type="term" value="F:kinase activity"/>
    <property type="evidence" value="ECO:0007669"/>
    <property type="project" value="UniProtKB-KW"/>
</dbReference>
<feature type="non-terminal residue" evidence="4">
    <location>
        <position position="139"/>
    </location>
</feature>
<dbReference type="PANTHER" id="PTHR43095:SF5">
    <property type="entry name" value="XYLULOSE KINASE"/>
    <property type="match status" value="1"/>
</dbReference>
<feature type="domain" description="Carbohydrate kinase FGGY N-terminal" evidence="3">
    <location>
        <begin position="3"/>
        <end position="79"/>
    </location>
</feature>
<evidence type="ECO:0000256" key="2">
    <source>
        <dbReference type="ARBA" id="ARBA00022777"/>
    </source>
</evidence>